<dbReference type="PANTHER" id="PTHR36617">
    <property type="entry name" value="PROTEIN, PUTATIVE-RELATED"/>
    <property type="match status" value="1"/>
</dbReference>
<keyword evidence="1" id="KW-0808">Transferase</keyword>
<keyword evidence="1" id="KW-0548">Nucleotidyltransferase</keyword>
<dbReference type="PANTHER" id="PTHR36617:SF8">
    <property type="entry name" value="OS10G0457800 PROTEIN"/>
    <property type="match status" value="1"/>
</dbReference>
<sequence length="261" mass="29433">MEVPCDELDRVPFRAGTVITLGNGKKCSFWSDNWLQGCSPKDLAPGIFNLSRRKGNNVHLSLQNNHWLPILNPITTISEIDELVRLGSRLQEVMLLENTPDDIRWKWTPNGEYSAKSAYEAQFQGDSAKKKIGALLTTWWQGCSPKDLAPGIFNLSRRKGNNVHLSLQNNHWLPILNPITTISEIDELVRLGSRLQEVMLLENTPDDIRWKWTPNGEYSAKSAYEAQFQGPGRTKTSFFRLAHFASENPNGGKLAETSLAM</sequence>
<dbReference type="AlphaFoldDB" id="Q0N4T5"/>
<keyword evidence="1" id="KW-0695">RNA-directed DNA polymerase</keyword>
<protein>
    <submittedName>
        <fullName evidence="1">Putative non-LTR retroelement reverse transcriptase</fullName>
    </submittedName>
</protein>
<reference evidence="1" key="1">
    <citation type="journal article" date="2006" name="Nature">
        <title>Sub1A is an ethylene-response-factor-like gene that confers submergence tolerance to rice.</title>
        <authorList>
            <person name="Xu K."/>
            <person name="Xu X."/>
            <person name="Fukao T."/>
            <person name="Canlas P."/>
            <person name="Maghirang-Rodriguez R."/>
            <person name="Heuer S."/>
            <person name="Ismail A.M."/>
            <person name="Bailey-Serres J."/>
            <person name="Ronald P.C."/>
            <person name="Mackill D.J."/>
        </authorList>
    </citation>
    <scope>NUCLEOTIDE SEQUENCE</scope>
    <source>
        <strain evidence="1">IR40931-26</strain>
    </source>
</reference>
<accession>Q0N4T5</accession>
<name>Q0N4T5_ORYSI</name>
<organism evidence="1">
    <name type="scientific">Oryza sativa subsp. indica</name>
    <name type="common">Rice</name>
    <dbReference type="NCBI Taxonomy" id="39946"/>
    <lineage>
        <taxon>Eukaryota</taxon>
        <taxon>Viridiplantae</taxon>
        <taxon>Streptophyta</taxon>
        <taxon>Embryophyta</taxon>
        <taxon>Tracheophyta</taxon>
        <taxon>Spermatophyta</taxon>
        <taxon>Magnoliopsida</taxon>
        <taxon>Liliopsida</taxon>
        <taxon>Poales</taxon>
        <taxon>Poaceae</taxon>
        <taxon>BOP clade</taxon>
        <taxon>Oryzoideae</taxon>
        <taxon>Oryzeae</taxon>
        <taxon>Oryzinae</taxon>
        <taxon>Oryza</taxon>
        <taxon>Oryza sativa</taxon>
    </lineage>
</organism>
<evidence type="ECO:0000313" key="1">
    <source>
        <dbReference type="EMBL" id="ABD91510.1"/>
    </source>
</evidence>
<dbReference type="EMBL" id="DQ453966">
    <property type="protein sequence ID" value="ABD91510.1"/>
    <property type="molecule type" value="Genomic_DNA"/>
</dbReference>
<proteinExistence type="predicted"/>
<dbReference type="GO" id="GO:0003964">
    <property type="term" value="F:RNA-directed DNA polymerase activity"/>
    <property type="evidence" value="ECO:0007669"/>
    <property type="project" value="UniProtKB-KW"/>
</dbReference>
<gene>
    <name evidence="1" type="primary">52G13.2</name>
</gene>